<feature type="transmembrane region" description="Helical" evidence="1">
    <location>
        <begin position="25"/>
        <end position="44"/>
    </location>
</feature>
<keyword evidence="1" id="KW-0472">Membrane</keyword>
<accession>A0A0E9W750</accession>
<protein>
    <submittedName>
        <fullName evidence="2">Uncharacterized protein</fullName>
    </submittedName>
</protein>
<reference evidence="2" key="1">
    <citation type="submission" date="2014-11" db="EMBL/GenBank/DDBJ databases">
        <authorList>
            <person name="Amaro Gonzalez C."/>
        </authorList>
    </citation>
    <scope>NUCLEOTIDE SEQUENCE</scope>
</reference>
<dbReference type="EMBL" id="GBXM01022431">
    <property type="protein sequence ID" value="JAH86146.1"/>
    <property type="molecule type" value="Transcribed_RNA"/>
</dbReference>
<proteinExistence type="predicted"/>
<evidence type="ECO:0000256" key="1">
    <source>
        <dbReference type="SAM" id="Phobius"/>
    </source>
</evidence>
<sequence>MSTCFHQESTASTRQGESFVLEGRFTFWFFYIFLNIISVLVFVFHWSRQSLRAMEDTLDAYRSLG</sequence>
<name>A0A0E9W750_ANGAN</name>
<organism evidence="2">
    <name type="scientific">Anguilla anguilla</name>
    <name type="common">European freshwater eel</name>
    <name type="synonym">Muraena anguilla</name>
    <dbReference type="NCBI Taxonomy" id="7936"/>
    <lineage>
        <taxon>Eukaryota</taxon>
        <taxon>Metazoa</taxon>
        <taxon>Chordata</taxon>
        <taxon>Craniata</taxon>
        <taxon>Vertebrata</taxon>
        <taxon>Euteleostomi</taxon>
        <taxon>Actinopterygii</taxon>
        <taxon>Neopterygii</taxon>
        <taxon>Teleostei</taxon>
        <taxon>Anguilliformes</taxon>
        <taxon>Anguillidae</taxon>
        <taxon>Anguilla</taxon>
    </lineage>
</organism>
<keyword evidence="1" id="KW-1133">Transmembrane helix</keyword>
<dbReference type="AlphaFoldDB" id="A0A0E9W750"/>
<reference evidence="2" key="2">
    <citation type="journal article" date="2015" name="Fish Shellfish Immunol.">
        <title>Early steps in the European eel (Anguilla anguilla)-Vibrio vulnificus interaction in the gills: Role of the RtxA13 toxin.</title>
        <authorList>
            <person name="Callol A."/>
            <person name="Pajuelo D."/>
            <person name="Ebbesson L."/>
            <person name="Teles M."/>
            <person name="MacKenzie S."/>
            <person name="Amaro C."/>
        </authorList>
    </citation>
    <scope>NUCLEOTIDE SEQUENCE</scope>
</reference>
<evidence type="ECO:0000313" key="2">
    <source>
        <dbReference type="EMBL" id="JAH86146.1"/>
    </source>
</evidence>
<keyword evidence="1" id="KW-0812">Transmembrane</keyword>